<gene>
    <name evidence="1" type="ORF">J2125_004524</name>
</gene>
<keyword evidence="2" id="KW-1185">Reference proteome</keyword>
<dbReference type="Proteomes" id="UP001195624">
    <property type="component" value="Unassembled WGS sequence"/>
</dbReference>
<comment type="caution">
    <text evidence="1">The sequence shown here is derived from an EMBL/GenBank/DDBJ whole genome shotgun (WGS) entry which is preliminary data.</text>
</comment>
<dbReference type="EMBL" id="JAGGMQ010000001">
    <property type="protein sequence ID" value="MBP2171332.1"/>
    <property type="molecule type" value="Genomic_DNA"/>
</dbReference>
<name>A0ABS4PFB7_9GAMM</name>
<accession>A0ABS4PFB7</accession>
<evidence type="ECO:0000313" key="1">
    <source>
        <dbReference type="EMBL" id="MBP2171332.1"/>
    </source>
</evidence>
<evidence type="ECO:0000313" key="2">
    <source>
        <dbReference type="Proteomes" id="UP001195624"/>
    </source>
</evidence>
<organism evidence="1 2">
    <name type="scientific">Winslowiella toletana</name>
    <dbReference type="NCBI Taxonomy" id="92490"/>
    <lineage>
        <taxon>Bacteria</taxon>
        <taxon>Pseudomonadati</taxon>
        <taxon>Pseudomonadota</taxon>
        <taxon>Gammaproteobacteria</taxon>
        <taxon>Enterobacterales</taxon>
        <taxon>Erwiniaceae</taxon>
        <taxon>Winslowiella</taxon>
    </lineage>
</organism>
<reference evidence="1 2" key="1">
    <citation type="submission" date="2021-03" db="EMBL/GenBank/DDBJ databases">
        <authorList>
            <person name="D'Agostino P."/>
            <person name="Huntemann M."/>
            <person name="Clum A."/>
            <person name="Spunde A."/>
            <person name="Palaniappan K."/>
            <person name="Ritter S."/>
            <person name="Mikhailova N."/>
            <person name="Chen I.-M."/>
            <person name="Stamatis D."/>
            <person name="Reddy T."/>
            <person name="O'Malley R."/>
            <person name="Daum C."/>
            <person name="Shapiro N."/>
            <person name="Ivanova N."/>
            <person name="Kyrpides N."/>
            <person name="Woyke T."/>
        </authorList>
    </citation>
    <scope>NUCLEOTIDE SEQUENCE [LARGE SCALE GENOMIC DNA]</scope>
    <source>
        <strain evidence="1 2">WS4403</strain>
    </source>
</reference>
<dbReference type="RefSeq" id="WP_017802278.1">
    <property type="nucleotide sequence ID" value="NZ_JAGGMQ010000001.1"/>
</dbReference>
<protein>
    <submittedName>
        <fullName evidence="1">Uncharacterized protein</fullName>
    </submittedName>
</protein>
<proteinExistence type="predicted"/>
<sequence length="237" mass="26995">MTAMISAVGLTPVNLLKTPLLENTARLIKNIINCTNTLIFMTKKGTNLTVRSYAQENNSHTVFMGIKKIEICTTHVNNKQGYDSSAKLSSAEYENKADLQTVSFPDSLTECKIDTKEIEKMRYLSSRNKLLVELEKTIEEKNKINMVQARHIRLENKSYLPCNKVFASVLSGLSSVKHKRTIADVKSKYGTIQKKEILSILESKINSYSDEIGMLNFKLKRVHREIYTNRQNMLSPE</sequence>
<reference evidence="2" key="2">
    <citation type="submission" date="2023-07" db="EMBL/GenBank/DDBJ databases">
        <title>Genome mining of underrepresented organisms for secondary metabolites.</title>
        <authorList>
            <person name="D'Agostino P.M."/>
        </authorList>
    </citation>
    <scope>NUCLEOTIDE SEQUENCE [LARGE SCALE GENOMIC DNA]</scope>
    <source>
        <strain evidence="2">WS4403</strain>
    </source>
</reference>